<dbReference type="Pfam" id="PF01656">
    <property type="entry name" value="CbiA"/>
    <property type="match status" value="1"/>
</dbReference>
<dbReference type="InterPro" id="IPR002586">
    <property type="entry name" value="CobQ/CobB/MinD/ParA_Nub-bd_dom"/>
</dbReference>
<dbReference type="Proteomes" id="UP000278653">
    <property type="component" value="Unassembled WGS sequence"/>
</dbReference>
<accession>A0A3R9JIA0</accession>
<dbReference type="EMBL" id="RJNH01000013">
    <property type="protein sequence ID" value="RSI59629.1"/>
    <property type="molecule type" value="Genomic_DNA"/>
</dbReference>
<organism evidence="2 3">
    <name type="scientific">Streptococcus mitis</name>
    <dbReference type="NCBI Taxonomy" id="28037"/>
    <lineage>
        <taxon>Bacteria</taxon>
        <taxon>Bacillati</taxon>
        <taxon>Bacillota</taxon>
        <taxon>Bacilli</taxon>
        <taxon>Lactobacillales</taxon>
        <taxon>Streptococcaceae</taxon>
        <taxon>Streptococcus</taxon>
        <taxon>Streptococcus mitis group</taxon>
    </lineage>
</organism>
<sequence>MKIISFNVEAGGVGKTSICENAATLLASKGYRVLVFGTDRSMNLTNRMIGYYARKNGLDPNELLASIKPENTVEMLFQRLPFSPIRITDNIDLIAETKTLYNLTDVKSFALLHWWWDVEDYLTEEYDYILIDTHNDQSEFTKAVYAISDIITAIIDKTEKTYKDKVTDMKALLNIVKNENRSRTESFVNARVVVLANMIDNSTLGKQMRNMMNKLVREYPEDFVGYIEHRESFPKSDALYMPLWEYRKYDKGDWSLDKFYRDTERLLLKLVDM</sequence>
<gene>
    <name evidence="2" type="ORF">D8865_09150</name>
</gene>
<dbReference type="InterPro" id="IPR027417">
    <property type="entry name" value="P-loop_NTPase"/>
</dbReference>
<proteinExistence type="predicted"/>
<reference evidence="2 3" key="1">
    <citation type="submission" date="2018-11" db="EMBL/GenBank/DDBJ databases">
        <title>Species Designations Belie Phenotypic and Genotypic Heterogeneity in Oral Streptococci.</title>
        <authorList>
            <person name="Velsko I."/>
        </authorList>
    </citation>
    <scope>NUCLEOTIDE SEQUENCE [LARGE SCALE GENOMIC DNA]</scope>
    <source>
        <strain evidence="2 3">BCC15</strain>
    </source>
</reference>
<dbReference type="SUPFAM" id="SSF52540">
    <property type="entry name" value="P-loop containing nucleoside triphosphate hydrolases"/>
    <property type="match status" value="1"/>
</dbReference>
<feature type="domain" description="CobQ/CobB/MinD/ParA nucleotide binding" evidence="1">
    <location>
        <begin position="9"/>
        <end position="239"/>
    </location>
</feature>
<dbReference type="AlphaFoldDB" id="A0A3R9JIA0"/>
<evidence type="ECO:0000259" key="1">
    <source>
        <dbReference type="Pfam" id="PF01656"/>
    </source>
</evidence>
<protein>
    <submittedName>
        <fullName evidence="2">CobQ/CobB/MinD/ParA nucleotide binding domain protein</fullName>
    </submittedName>
</protein>
<dbReference type="PANTHER" id="PTHR13696">
    <property type="entry name" value="P-LOOP CONTAINING NUCLEOSIDE TRIPHOSPHATE HYDROLASE"/>
    <property type="match status" value="1"/>
</dbReference>
<name>A0A3R9JIA0_STRMT</name>
<evidence type="ECO:0000313" key="2">
    <source>
        <dbReference type="EMBL" id="RSI59629.1"/>
    </source>
</evidence>
<comment type="caution">
    <text evidence="2">The sequence shown here is derived from an EMBL/GenBank/DDBJ whole genome shotgun (WGS) entry which is preliminary data.</text>
</comment>
<dbReference type="InterPro" id="IPR050678">
    <property type="entry name" value="DNA_Partitioning_ATPase"/>
</dbReference>
<dbReference type="RefSeq" id="WP_125448074.1">
    <property type="nucleotide sequence ID" value="NZ_RJNH01000013.1"/>
</dbReference>
<evidence type="ECO:0000313" key="3">
    <source>
        <dbReference type="Proteomes" id="UP000278653"/>
    </source>
</evidence>
<dbReference type="PANTHER" id="PTHR13696:SF99">
    <property type="entry name" value="COBYRINIC ACID AC-DIAMIDE SYNTHASE"/>
    <property type="match status" value="1"/>
</dbReference>
<dbReference type="Gene3D" id="3.40.50.300">
    <property type="entry name" value="P-loop containing nucleotide triphosphate hydrolases"/>
    <property type="match status" value="1"/>
</dbReference>